<dbReference type="AlphaFoldDB" id="A0A915KUE4"/>
<name>A0A915KUE4_ROMCU</name>
<keyword evidence="1" id="KW-0472">Membrane</keyword>
<organism evidence="2 3">
    <name type="scientific">Romanomermis culicivorax</name>
    <name type="common">Nematode worm</name>
    <dbReference type="NCBI Taxonomy" id="13658"/>
    <lineage>
        <taxon>Eukaryota</taxon>
        <taxon>Metazoa</taxon>
        <taxon>Ecdysozoa</taxon>
        <taxon>Nematoda</taxon>
        <taxon>Enoplea</taxon>
        <taxon>Dorylaimia</taxon>
        <taxon>Mermithida</taxon>
        <taxon>Mermithoidea</taxon>
        <taxon>Mermithidae</taxon>
        <taxon>Romanomermis</taxon>
    </lineage>
</organism>
<keyword evidence="1" id="KW-1133">Transmembrane helix</keyword>
<feature type="transmembrane region" description="Helical" evidence="1">
    <location>
        <begin position="79"/>
        <end position="102"/>
    </location>
</feature>
<reference evidence="3" key="1">
    <citation type="submission" date="2022-11" db="UniProtKB">
        <authorList>
            <consortium name="WormBaseParasite"/>
        </authorList>
    </citation>
    <scope>IDENTIFICATION</scope>
</reference>
<evidence type="ECO:0000313" key="2">
    <source>
        <dbReference type="Proteomes" id="UP000887565"/>
    </source>
</evidence>
<proteinExistence type="predicted"/>
<dbReference type="WBParaSite" id="nRc.2.0.1.t41203-RA">
    <property type="protein sequence ID" value="nRc.2.0.1.t41203-RA"/>
    <property type="gene ID" value="nRc.2.0.1.g41203"/>
</dbReference>
<evidence type="ECO:0000256" key="1">
    <source>
        <dbReference type="SAM" id="Phobius"/>
    </source>
</evidence>
<dbReference type="Proteomes" id="UP000887565">
    <property type="component" value="Unplaced"/>
</dbReference>
<keyword evidence="1" id="KW-0812">Transmembrane</keyword>
<sequence length="104" mass="11335">MPDLIPDSSNARSLQTVPDLAMASKIEVNLADEISFVVKIVCQAISTNPSIALITLSPVGFKFFLYFNHAIKQMQHLLAIDAFFVFLACFSAFSCSMTSGVVND</sequence>
<protein>
    <submittedName>
        <fullName evidence="3">Uncharacterized protein</fullName>
    </submittedName>
</protein>
<keyword evidence="2" id="KW-1185">Reference proteome</keyword>
<accession>A0A915KUE4</accession>
<evidence type="ECO:0000313" key="3">
    <source>
        <dbReference type="WBParaSite" id="nRc.2.0.1.t41203-RA"/>
    </source>
</evidence>
<feature type="transmembrane region" description="Helical" evidence="1">
    <location>
        <begin position="50"/>
        <end position="67"/>
    </location>
</feature>